<dbReference type="InterPro" id="IPR038765">
    <property type="entry name" value="Papain-like_cys_pep_sf"/>
</dbReference>
<evidence type="ECO:0000313" key="7">
    <source>
        <dbReference type="EMBL" id="GAX89574.1"/>
    </source>
</evidence>
<dbReference type="EMBL" id="BDUF01000023">
    <property type="protein sequence ID" value="GAX89574.1"/>
    <property type="molecule type" value="Genomic_DNA"/>
</dbReference>
<dbReference type="InterPro" id="IPR000064">
    <property type="entry name" value="NLP_P60_dom"/>
</dbReference>
<feature type="chain" id="PRO_5012923084" evidence="5">
    <location>
        <begin position="31"/>
        <end position="187"/>
    </location>
</feature>
<evidence type="ECO:0000256" key="4">
    <source>
        <dbReference type="ARBA" id="ARBA00022807"/>
    </source>
</evidence>
<dbReference type="PANTHER" id="PTHR47053">
    <property type="entry name" value="MUREIN DD-ENDOPEPTIDASE MEPH-RELATED"/>
    <property type="match status" value="1"/>
</dbReference>
<dbReference type="GO" id="GO:0008234">
    <property type="term" value="F:cysteine-type peptidase activity"/>
    <property type="evidence" value="ECO:0007669"/>
    <property type="project" value="UniProtKB-KW"/>
</dbReference>
<evidence type="ECO:0000313" key="8">
    <source>
        <dbReference type="Proteomes" id="UP000217785"/>
    </source>
</evidence>
<dbReference type="InterPro" id="IPR051202">
    <property type="entry name" value="Peptidase_C40"/>
</dbReference>
<protein>
    <submittedName>
        <fullName evidence="7">Hydrolase Nlp/P60</fullName>
    </submittedName>
</protein>
<comment type="similarity">
    <text evidence="1">Belongs to the peptidase C40 family.</text>
</comment>
<organism evidence="7 8">
    <name type="scientific">Effusibacillus lacus</name>
    <dbReference type="NCBI Taxonomy" id="1348429"/>
    <lineage>
        <taxon>Bacteria</taxon>
        <taxon>Bacillati</taxon>
        <taxon>Bacillota</taxon>
        <taxon>Bacilli</taxon>
        <taxon>Bacillales</taxon>
        <taxon>Alicyclobacillaceae</taxon>
        <taxon>Effusibacillus</taxon>
    </lineage>
</organism>
<dbReference type="Gene3D" id="3.90.1720.10">
    <property type="entry name" value="endopeptidase domain like (from Nostoc punctiforme)"/>
    <property type="match status" value="1"/>
</dbReference>
<keyword evidence="5" id="KW-0732">Signal</keyword>
<feature type="domain" description="NlpC/P60" evidence="6">
    <location>
        <begin position="51"/>
        <end position="186"/>
    </location>
</feature>
<gene>
    <name evidence="7" type="ORF">EFBL_1198</name>
</gene>
<keyword evidence="8" id="KW-1185">Reference proteome</keyword>
<accession>A0A292YMF3</accession>
<keyword evidence="3 7" id="KW-0378">Hydrolase</keyword>
<comment type="caution">
    <text evidence="7">The sequence shown here is derived from an EMBL/GenBank/DDBJ whole genome shotgun (WGS) entry which is preliminary data.</text>
</comment>
<dbReference type="SUPFAM" id="SSF54001">
    <property type="entry name" value="Cysteine proteinases"/>
    <property type="match status" value="1"/>
</dbReference>
<dbReference type="PANTHER" id="PTHR47053:SF1">
    <property type="entry name" value="MUREIN DD-ENDOPEPTIDASE MEPH-RELATED"/>
    <property type="match status" value="1"/>
</dbReference>
<evidence type="ECO:0000259" key="6">
    <source>
        <dbReference type="PROSITE" id="PS51935"/>
    </source>
</evidence>
<dbReference type="AlphaFoldDB" id="A0A292YMF3"/>
<evidence type="ECO:0000256" key="2">
    <source>
        <dbReference type="ARBA" id="ARBA00022670"/>
    </source>
</evidence>
<dbReference type="Pfam" id="PF00877">
    <property type="entry name" value="NLPC_P60"/>
    <property type="match status" value="1"/>
</dbReference>
<dbReference type="RefSeq" id="WP_096181264.1">
    <property type="nucleotide sequence ID" value="NZ_BDUF01000023.1"/>
</dbReference>
<keyword evidence="2" id="KW-0645">Protease</keyword>
<name>A0A292YMF3_9BACL</name>
<evidence type="ECO:0000256" key="3">
    <source>
        <dbReference type="ARBA" id="ARBA00022801"/>
    </source>
</evidence>
<evidence type="ECO:0000256" key="5">
    <source>
        <dbReference type="SAM" id="SignalP"/>
    </source>
</evidence>
<reference evidence="8" key="1">
    <citation type="submission" date="2017-07" db="EMBL/GenBank/DDBJ databases">
        <title>Draft genome sequence of Effusibacillus lacus strain skLN1.</title>
        <authorList>
            <person name="Watanabe M."/>
            <person name="Kojima H."/>
            <person name="Fukui M."/>
        </authorList>
    </citation>
    <scope>NUCLEOTIDE SEQUENCE [LARGE SCALE GENOMIC DNA]</scope>
    <source>
        <strain evidence="8">skLN1</strain>
    </source>
</reference>
<dbReference type="PROSITE" id="PS51935">
    <property type="entry name" value="NLPC_P60"/>
    <property type="match status" value="1"/>
</dbReference>
<dbReference type="OrthoDB" id="9813118at2"/>
<evidence type="ECO:0000256" key="1">
    <source>
        <dbReference type="ARBA" id="ARBA00007074"/>
    </source>
</evidence>
<dbReference type="Proteomes" id="UP000217785">
    <property type="component" value="Unassembled WGS sequence"/>
</dbReference>
<feature type="signal peptide" evidence="5">
    <location>
        <begin position="1"/>
        <end position="30"/>
    </location>
</feature>
<sequence>MLRKTKLLTCIVVSASVFSLSGLGQAPALAATTSSSKPVMANQFTSSQTKEAKLNKLISVGKTQLGVKWRHGTQKPGYGFDCSNFTSWVYKEALGIKFSSSSRAQRYDKSIGTPVKIDKSNIYKNLQKGDLLFFANSADKGGGGHVGIYAGDGYILQCGGGRGKVTFEKMKGTWFEKKLVYAKRIVN</sequence>
<proteinExistence type="inferred from homology"/>
<dbReference type="GO" id="GO:0006508">
    <property type="term" value="P:proteolysis"/>
    <property type="evidence" value="ECO:0007669"/>
    <property type="project" value="UniProtKB-KW"/>
</dbReference>
<keyword evidence="4" id="KW-0788">Thiol protease</keyword>